<feature type="region of interest" description="Disordered" evidence="1">
    <location>
        <begin position="49"/>
        <end position="163"/>
    </location>
</feature>
<proteinExistence type="predicted"/>
<evidence type="ECO:0000313" key="2">
    <source>
        <dbReference type="EMBL" id="MBQ0855045.1"/>
    </source>
</evidence>
<protein>
    <submittedName>
        <fullName evidence="2">Uncharacterized protein</fullName>
    </submittedName>
</protein>
<organism evidence="2 3">
    <name type="scientific">Streptomyces liliiviolaceus</name>
    <dbReference type="NCBI Taxonomy" id="2823109"/>
    <lineage>
        <taxon>Bacteria</taxon>
        <taxon>Bacillati</taxon>
        <taxon>Actinomycetota</taxon>
        <taxon>Actinomycetes</taxon>
        <taxon>Kitasatosporales</taxon>
        <taxon>Streptomycetaceae</taxon>
        <taxon>Streptomyces</taxon>
    </lineage>
</organism>
<accession>A0A940Y9G7</accession>
<dbReference type="AlphaFoldDB" id="A0A940Y9G7"/>
<keyword evidence="3" id="KW-1185">Reference proteome</keyword>
<comment type="caution">
    <text evidence="2">The sequence shown here is derived from an EMBL/GenBank/DDBJ whole genome shotgun (WGS) entry which is preliminary data.</text>
</comment>
<dbReference type="EMBL" id="JAGPYQ010000002">
    <property type="protein sequence ID" value="MBQ0855045.1"/>
    <property type="molecule type" value="Genomic_DNA"/>
</dbReference>
<sequence length="163" mass="15762">MAERVRATSSPAGHRAPVTGVLLAALFTLLGVLGLQGNPAAASNDALTSATAAAHHSQEPGPAPASTSTSAPAPAPAPAKAQADTRTGVDGSCTTTCGQPPRAGRVTAGEWHAPPPGGVSAPPGLVVPLPEPGLSPPTALGAFAPSQHTTQHSGRGPPPPAGI</sequence>
<dbReference type="Proteomes" id="UP000677413">
    <property type="component" value="Unassembled WGS sequence"/>
</dbReference>
<dbReference type="RefSeq" id="WP_210893148.1">
    <property type="nucleotide sequence ID" value="NZ_JAGPYQ010000002.1"/>
</dbReference>
<reference evidence="2 3" key="1">
    <citation type="submission" date="2021-04" db="EMBL/GenBank/DDBJ databases">
        <authorList>
            <person name="Tang X."/>
            <person name="Zhou X."/>
            <person name="Chen X."/>
            <person name="Cernava T."/>
            <person name="Zhang C."/>
        </authorList>
    </citation>
    <scope>NUCLEOTIDE SEQUENCE [LARGE SCALE GENOMIC DNA]</scope>
    <source>
        <strain evidence="2 3">BH-SS-21</strain>
    </source>
</reference>
<gene>
    <name evidence="2" type="ORF">J8N05_43555</name>
</gene>
<name>A0A940Y9G7_9ACTN</name>
<evidence type="ECO:0000313" key="3">
    <source>
        <dbReference type="Proteomes" id="UP000677413"/>
    </source>
</evidence>
<feature type="compositionally biased region" description="Low complexity" evidence="1">
    <location>
        <begin position="118"/>
        <end position="128"/>
    </location>
</feature>
<evidence type="ECO:0000256" key="1">
    <source>
        <dbReference type="SAM" id="MobiDB-lite"/>
    </source>
</evidence>